<sequence length="47" mass="5658">MKKLLIVFCMFISSVLMAQEEKREYTKLKVYLDCTFCDMTFLIQEII</sequence>
<name>A0ABT5VNB3_9BACT</name>
<dbReference type="EMBL" id="JAKJSC010000001">
    <property type="protein sequence ID" value="MDE5416920.1"/>
    <property type="molecule type" value="Genomic_DNA"/>
</dbReference>
<comment type="caution">
    <text evidence="2">The sequence shown here is derived from an EMBL/GenBank/DDBJ whole genome shotgun (WGS) entry which is preliminary data.</text>
</comment>
<organism evidence="2 3">
    <name type="scientific">Paralabilibaculum antarcticum</name>
    <dbReference type="NCBI Taxonomy" id="2912572"/>
    <lineage>
        <taxon>Bacteria</taxon>
        <taxon>Pseudomonadati</taxon>
        <taxon>Bacteroidota</taxon>
        <taxon>Bacteroidia</taxon>
        <taxon>Marinilabiliales</taxon>
        <taxon>Marinifilaceae</taxon>
        <taxon>Paralabilibaculum</taxon>
    </lineage>
</organism>
<evidence type="ECO:0000313" key="2">
    <source>
        <dbReference type="EMBL" id="MDE5416920.1"/>
    </source>
</evidence>
<gene>
    <name evidence="2" type="ORF">L3049_02790</name>
</gene>
<keyword evidence="3" id="KW-1185">Reference proteome</keyword>
<feature type="chain" id="PRO_5045525986" evidence="1">
    <location>
        <begin position="19"/>
        <end position="47"/>
    </location>
</feature>
<protein>
    <submittedName>
        <fullName evidence="2">Uncharacterized protein</fullName>
    </submittedName>
</protein>
<evidence type="ECO:0000313" key="3">
    <source>
        <dbReference type="Proteomes" id="UP001528920"/>
    </source>
</evidence>
<feature type="signal peptide" evidence="1">
    <location>
        <begin position="1"/>
        <end position="18"/>
    </location>
</feature>
<proteinExistence type="predicted"/>
<accession>A0ABT5VNB3</accession>
<dbReference type="RefSeq" id="WP_275108258.1">
    <property type="nucleotide sequence ID" value="NZ_JAKJSC010000001.1"/>
</dbReference>
<evidence type="ECO:0000256" key="1">
    <source>
        <dbReference type="SAM" id="SignalP"/>
    </source>
</evidence>
<keyword evidence="1" id="KW-0732">Signal</keyword>
<dbReference type="Proteomes" id="UP001528920">
    <property type="component" value="Unassembled WGS sequence"/>
</dbReference>
<reference evidence="2 3" key="1">
    <citation type="submission" date="2022-01" db="EMBL/GenBank/DDBJ databases">
        <title>Labilibaculum sp. nov, a marine bacterium isolated from Antarctica.</title>
        <authorList>
            <person name="Dai W."/>
        </authorList>
    </citation>
    <scope>NUCLEOTIDE SEQUENCE [LARGE SCALE GENOMIC DNA]</scope>
    <source>
        <strain evidence="2 3">DW002</strain>
    </source>
</reference>